<dbReference type="PANTHER" id="PTHR43298:SF2">
    <property type="entry name" value="FMN_FAD EXPORTER YEEO-RELATED"/>
    <property type="match status" value="1"/>
</dbReference>
<feature type="transmembrane region" description="Helical" evidence="10">
    <location>
        <begin position="390"/>
        <end position="414"/>
    </location>
</feature>
<evidence type="ECO:0000256" key="3">
    <source>
        <dbReference type="ARBA" id="ARBA00022449"/>
    </source>
</evidence>
<feature type="transmembrane region" description="Helical" evidence="10">
    <location>
        <begin position="21"/>
        <end position="45"/>
    </location>
</feature>
<dbReference type="InterPro" id="IPR050222">
    <property type="entry name" value="MATE_MdtK"/>
</dbReference>
<evidence type="ECO:0000256" key="7">
    <source>
        <dbReference type="ARBA" id="ARBA00023065"/>
    </source>
</evidence>
<feature type="transmembrane region" description="Helical" evidence="10">
    <location>
        <begin position="293"/>
        <end position="313"/>
    </location>
</feature>
<evidence type="ECO:0000256" key="10">
    <source>
        <dbReference type="SAM" id="Phobius"/>
    </source>
</evidence>
<dbReference type="NCBIfam" id="TIGR00797">
    <property type="entry name" value="matE"/>
    <property type="match status" value="1"/>
</dbReference>
<feature type="transmembrane region" description="Helical" evidence="10">
    <location>
        <begin position="362"/>
        <end position="383"/>
    </location>
</feature>
<evidence type="ECO:0000256" key="9">
    <source>
        <dbReference type="ARBA" id="ARBA00031636"/>
    </source>
</evidence>
<sequence>MARRPLPDLLNGPVTPTLVNLSFPLAGAMLLNSALGVVDLIYVGLLGKEALAAVALCFPLHFLIITAGAGASDAVSAVLARYFGAGDKEHTERIALYAVFAWFGLTALMMPLGLIFSRTLLESTGADPAVVEMAHDYACTLYWGVGAILGQMILGGLYRGAGDTRFPFWNLMLAVVCNAVLDPLFIFGLGPFPRMGVYGAALATVLSRVIGLGVFSLHIFRRRGPVRFNPRALRWDPEAYSRLWRLAVPGFIQRAVVPVAIQVVLYLITPLGVAVVGAYGVSQRLLNLVQLPAIGFGTGTMVMIGQCHAAGLVNRSRRTSMASVWVTTLITGGLSLLIWIFAPFFVSLFSDSPDVTRAGVLMMRWLVVAQPAAALILLVNGYFNAMGKGLYAMLPTIGQRLLLEPGGLALGLLLGGLTGAWAGMMAGGLVAGGISLLVLYYRWRALKLEAAGG</sequence>
<dbReference type="GO" id="GO:0006811">
    <property type="term" value="P:monoatomic ion transport"/>
    <property type="evidence" value="ECO:0007669"/>
    <property type="project" value="UniProtKB-KW"/>
</dbReference>
<evidence type="ECO:0000256" key="1">
    <source>
        <dbReference type="ARBA" id="ARBA00004651"/>
    </source>
</evidence>
<keyword evidence="3" id="KW-0050">Antiport</keyword>
<keyword evidence="5 10" id="KW-0812">Transmembrane</keyword>
<dbReference type="Pfam" id="PF01554">
    <property type="entry name" value="MatE"/>
    <property type="match status" value="2"/>
</dbReference>
<dbReference type="PANTHER" id="PTHR43298">
    <property type="entry name" value="MULTIDRUG RESISTANCE PROTEIN NORM-RELATED"/>
    <property type="match status" value="1"/>
</dbReference>
<gene>
    <name evidence="11" type="ORF">A2Y64_00245</name>
</gene>
<evidence type="ECO:0000256" key="5">
    <source>
        <dbReference type="ARBA" id="ARBA00022692"/>
    </source>
</evidence>
<dbReference type="GO" id="GO:0015297">
    <property type="term" value="F:antiporter activity"/>
    <property type="evidence" value="ECO:0007669"/>
    <property type="project" value="UniProtKB-KW"/>
</dbReference>
<evidence type="ECO:0000313" key="12">
    <source>
        <dbReference type="Proteomes" id="UP000177187"/>
    </source>
</evidence>
<dbReference type="InterPro" id="IPR002528">
    <property type="entry name" value="MATE_fam"/>
</dbReference>
<comment type="caution">
    <text evidence="11">The sequence shown here is derived from an EMBL/GenBank/DDBJ whole genome shotgun (WGS) entry which is preliminary data.</text>
</comment>
<organism evidence="11 12">
    <name type="scientific">Candidatus Coatesbacteria bacterium RBG_13_66_14</name>
    <dbReference type="NCBI Taxonomy" id="1817816"/>
    <lineage>
        <taxon>Bacteria</taxon>
        <taxon>Candidatus Coatesiibacteriota</taxon>
    </lineage>
</organism>
<protein>
    <recommendedName>
        <fullName evidence="9">Multidrug-efflux transporter</fullName>
    </recommendedName>
</protein>
<feature type="transmembrane region" description="Helical" evidence="10">
    <location>
        <begin position="51"/>
        <end position="82"/>
    </location>
</feature>
<dbReference type="PIRSF" id="PIRSF006603">
    <property type="entry name" value="DinF"/>
    <property type="match status" value="1"/>
</dbReference>
<dbReference type="EMBL" id="MFAF01000001">
    <property type="protein sequence ID" value="OGD79761.1"/>
    <property type="molecule type" value="Genomic_DNA"/>
</dbReference>
<feature type="transmembrane region" description="Helical" evidence="10">
    <location>
        <begin position="420"/>
        <end position="441"/>
    </location>
</feature>
<dbReference type="GO" id="GO:0005886">
    <property type="term" value="C:plasma membrane"/>
    <property type="evidence" value="ECO:0007669"/>
    <property type="project" value="UniProtKB-SubCell"/>
</dbReference>
<evidence type="ECO:0000256" key="6">
    <source>
        <dbReference type="ARBA" id="ARBA00022989"/>
    </source>
</evidence>
<feature type="transmembrane region" description="Helical" evidence="10">
    <location>
        <begin position="195"/>
        <end position="220"/>
    </location>
</feature>
<proteinExistence type="predicted"/>
<dbReference type="InterPro" id="IPR048279">
    <property type="entry name" value="MdtK-like"/>
</dbReference>
<evidence type="ECO:0000256" key="2">
    <source>
        <dbReference type="ARBA" id="ARBA00022448"/>
    </source>
</evidence>
<dbReference type="STRING" id="1817816.A2Y64_00245"/>
<feature type="transmembrane region" description="Helical" evidence="10">
    <location>
        <begin position="94"/>
        <end position="121"/>
    </location>
</feature>
<name>A0A1F5FJJ5_9BACT</name>
<evidence type="ECO:0000256" key="8">
    <source>
        <dbReference type="ARBA" id="ARBA00023136"/>
    </source>
</evidence>
<reference evidence="11 12" key="1">
    <citation type="journal article" date="2016" name="Nat. Commun.">
        <title>Thousands of microbial genomes shed light on interconnected biogeochemical processes in an aquifer system.</title>
        <authorList>
            <person name="Anantharaman K."/>
            <person name="Brown C.T."/>
            <person name="Hug L.A."/>
            <person name="Sharon I."/>
            <person name="Castelle C.J."/>
            <person name="Probst A.J."/>
            <person name="Thomas B.C."/>
            <person name="Singh A."/>
            <person name="Wilkins M.J."/>
            <person name="Karaoz U."/>
            <person name="Brodie E.L."/>
            <person name="Williams K.H."/>
            <person name="Hubbard S.S."/>
            <person name="Banfield J.F."/>
        </authorList>
    </citation>
    <scope>NUCLEOTIDE SEQUENCE [LARGE SCALE GENOMIC DNA]</scope>
</reference>
<dbReference type="AlphaFoldDB" id="A0A1F5FJJ5"/>
<evidence type="ECO:0000256" key="4">
    <source>
        <dbReference type="ARBA" id="ARBA00022475"/>
    </source>
</evidence>
<feature type="transmembrane region" description="Helical" evidence="10">
    <location>
        <begin position="168"/>
        <end position="189"/>
    </location>
</feature>
<accession>A0A1F5FJJ5</accession>
<dbReference type="Proteomes" id="UP000177187">
    <property type="component" value="Unassembled WGS sequence"/>
</dbReference>
<keyword evidence="6 10" id="KW-1133">Transmembrane helix</keyword>
<comment type="subcellular location">
    <subcellularLocation>
        <location evidence="1">Cell membrane</location>
        <topology evidence="1">Multi-pass membrane protein</topology>
    </subcellularLocation>
</comment>
<keyword evidence="2" id="KW-0813">Transport</keyword>
<feature type="transmembrane region" description="Helical" evidence="10">
    <location>
        <begin position="255"/>
        <end position="281"/>
    </location>
</feature>
<keyword evidence="4" id="KW-1003">Cell membrane</keyword>
<feature type="transmembrane region" description="Helical" evidence="10">
    <location>
        <begin position="141"/>
        <end position="161"/>
    </location>
</feature>
<keyword evidence="7" id="KW-0406">Ion transport</keyword>
<keyword evidence="8 10" id="KW-0472">Membrane</keyword>
<evidence type="ECO:0000313" key="11">
    <source>
        <dbReference type="EMBL" id="OGD79761.1"/>
    </source>
</evidence>
<dbReference type="GO" id="GO:0042910">
    <property type="term" value="F:xenobiotic transmembrane transporter activity"/>
    <property type="evidence" value="ECO:0007669"/>
    <property type="project" value="InterPro"/>
</dbReference>
<feature type="transmembrane region" description="Helical" evidence="10">
    <location>
        <begin position="325"/>
        <end position="350"/>
    </location>
</feature>